<evidence type="ECO:0000259" key="3">
    <source>
        <dbReference type="SMART" id="SM01360"/>
    </source>
</evidence>
<dbReference type="EnsemblMetazoa" id="BGLB028355-RA">
    <property type="protein sequence ID" value="BGLB028355-PA"/>
    <property type="gene ID" value="BGLB028355"/>
</dbReference>
<dbReference type="InterPro" id="IPR014756">
    <property type="entry name" value="Ig_E-set"/>
</dbReference>
<dbReference type="PANTHER" id="PTHR11412:SF136">
    <property type="entry name" value="CD109 ANTIGEN"/>
    <property type="match status" value="1"/>
</dbReference>
<dbReference type="PANTHER" id="PTHR11412">
    <property type="entry name" value="MACROGLOBULIN / COMPLEMENT"/>
    <property type="match status" value="1"/>
</dbReference>
<gene>
    <name evidence="4" type="primary">106052417</name>
</gene>
<dbReference type="GO" id="GO:0004866">
    <property type="term" value="F:endopeptidase inhibitor activity"/>
    <property type="evidence" value="ECO:0007669"/>
    <property type="project" value="InterPro"/>
</dbReference>
<sequence length="302" mass="33489">MYYIRRDSNEIVTDSLAFNVEGMFENKVSVAFKENETDINKNVSLELSADSDSQVYVLAVDQSVLLLKTGNDLTPNKVKDSFISKFHKGEVPTDSNFALSYSGSSINEVFSNMGLAIATDLYIFAPPMLISPKVGRLSSSNFESSPYANSYRADNAKQSTSFEMDVATSTKPVERVRSFFPESWLWTSVKSINGHATLTTTVPDTMTSWIVSAFATNPNTGLGVAPTTSKLRVFRPFFVSLTYPRSIIRNEQFIVQATVFNYLPVDVMVTVSLKENPFLTPVTPGPGNQTSNIQVTFRHTLF</sequence>
<name>A0A2C9L8N3_BIOGL</name>
<dbReference type="InterPro" id="IPR011625">
    <property type="entry name" value="A2M_N_BRD"/>
</dbReference>
<dbReference type="STRING" id="6526.A0A2C9L8N3"/>
<dbReference type="Pfam" id="PF00207">
    <property type="entry name" value="A2M"/>
    <property type="match status" value="1"/>
</dbReference>
<feature type="domain" description="Alpha-2-macroglobulin" evidence="3">
    <location>
        <begin position="183"/>
        <end position="273"/>
    </location>
</feature>
<reference evidence="4" key="1">
    <citation type="submission" date="2020-05" db="UniProtKB">
        <authorList>
            <consortium name="EnsemblMetazoa"/>
        </authorList>
    </citation>
    <scope>IDENTIFICATION</scope>
    <source>
        <strain evidence="4">BB02</strain>
    </source>
</reference>
<dbReference type="InterPro" id="IPR050473">
    <property type="entry name" value="A2M/Complement_sys"/>
</dbReference>
<dbReference type="Gene3D" id="2.20.130.20">
    <property type="match status" value="1"/>
</dbReference>
<dbReference type="VEuPathDB" id="VectorBase:BGLB028355"/>
<dbReference type="SUPFAM" id="SSF81296">
    <property type="entry name" value="E set domains"/>
    <property type="match status" value="1"/>
</dbReference>
<keyword evidence="2" id="KW-0882">Thioester bond</keyword>
<proteinExistence type="predicted"/>
<dbReference type="InterPro" id="IPR013783">
    <property type="entry name" value="Ig-like_fold"/>
</dbReference>
<dbReference type="AlphaFoldDB" id="A0A2C9L8N3"/>
<protein>
    <recommendedName>
        <fullName evidence="3">Alpha-2-macroglobulin domain-containing protein</fullName>
    </recommendedName>
</protein>
<dbReference type="KEGG" id="bgt:106052417"/>
<dbReference type="InterPro" id="IPR001599">
    <property type="entry name" value="Macroglobln_a2"/>
</dbReference>
<dbReference type="Proteomes" id="UP000076420">
    <property type="component" value="Unassembled WGS sequence"/>
</dbReference>
<dbReference type="Gene3D" id="6.20.50.160">
    <property type="match status" value="1"/>
</dbReference>
<keyword evidence="1" id="KW-0732">Signal</keyword>
<accession>A0A2C9L8N3</accession>
<evidence type="ECO:0000313" key="4">
    <source>
        <dbReference type="EnsemblMetazoa" id="BGLB028355-PA"/>
    </source>
</evidence>
<dbReference type="Gene3D" id="2.60.40.10">
    <property type="entry name" value="Immunoglobulins"/>
    <property type="match status" value="1"/>
</dbReference>
<evidence type="ECO:0000256" key="2">
    <source>
        <dbReference type="ARBA" id="ARBA00022966"/>
    </source>
</evidence>
<evidence type="ECO:0000313" key="5">
    <source>
        <dbReference type="Proteomes" id="UP000076420"/>
    </source>
</evidence>
<dbReference type="SMART" id="SM01360">
    <property type="entry name" value="A2M"/>
    <property type="match status" value="1"/>
</dbReference>
<evidence type="ECO:0000256" key="1">
    <source>
        <dbReference type="ARBA" id="ARBA00022729"/>
    </source>
</evidence>
<organism evidence="4 5">
    <name type="scientific">Biomphalaria glabrata</name>
    <name type="common">Bloodfluke planorb</name>
    <name type="synonym">Freshwater snail</name>
    <dbReference type="NCBI Taxonomy" id="6526"/>
    <lineage>
        <taxon>Eukaryota</taxon>
        <taxon>Metazoa</taxon>
        <taxon>Spiralia</taxon>
        <taxon>Lophotrochozoa</taxon>
        <taxon>Mollusca</taxon>
        <taxon>Gastropoda</taxon>
        <taxon>Heterobranchia</taxon>
        <taxon>Euthyneura</taxon>
        <taxon>Panpulmonata</taxon>
        <taxon>Hygrophila</taxon>
        <taxon>Lymnaeoidea</taxon>
        <taxon>Planorbidae</taxon>
        <taxon>Biomphalaria</taxon>
    </lineage>
</organism>
<dbReference type="Gene3D" id="2.60.40.1930">
    <property type="match status" value="2"/>
</dbReference>
<dbReference type="Pfam" id="PF07703">
    <property type="entry name" value="A2M_BRD"/>
    <property type="match status" value="1"/>
</dbReference>